<dbReference type="Gene3D" id="3.40.640.10">
    <property type="entry name" value="Type I PLP-dependent aspartate aminotransferase-like (Major domain)"/>
    <property type="match status" value="1"/>
</dbReference>
<dbReference type="GO" id="GO:0008483">
    <property type="term" value="F:transaminase activity"/>
    <property type="evidence" value="ECO:0007669"/>
    <property type="project" value="UniProtKB-KW"/>
</dbReference>
<dbReference type="Pfam" id="PF00202">
    <property type="entry name" value="Aminotran_3"/>
    <property type="match status" value="1"/>
</dbReference>
<evidence type="ECO:0000313" key="5">
    <source>
        <dbReference type="Proteomes" id="UP000177309"/>
    </source>
</evidence>
<dbReference type="PANTHER" id="PTHR43713:SF3">
    <property type="entry name" value="GLUTAMATE-1-SEMIALDEHYDE 2,1-AMINOMUTASE 1, CHLOROPLASTIC-RELATED"/>
    <property type="match status" value="1"/>
</dbReference>
<comment type="cofactor">
    <cofactor evidence="1">
        <name>pyridoxal 5'-phosphate</name>
        <dbReference type="ChEBI" id="CHEBI:597326"/>
    </cofactor>
</comment>
<dbReference type="InterPro" id="IPR015421">
    <property type="entry name" value="PyrdxlP-dep_Trfase_major"/>
</dbReference>
<reference evidence="4 5" key="1">
    <citation type="journal article" date="2016" name="Nat. Commun.">
        <title>Thousands of microbial genomes shed light on interconnected biogeochemical processes in an aquifer system.</title>
        <authorList>
            <person name="Anantharaman K."/>
            <person name="Brown C.T."/>
            <person name="Hug L.A."/>
            <person name="Sharon I."/>
            <person name="Castelle C.J."/>
            <person name="Probst A.J."/>
            <person name="Thomas B.C."/>
            <person name="Singh A."/>
            <person name="Wilkins M.J."/>
            <person name="Karaoz U."/>
            <person name="Brodie E.L."/>
            <person name="Williams K.H."/>
            <person name="Hubbard S.S."/>
            <person name="Banfield J.F."/>
        </authorList>
    </citation>
    <scope>NUCLEOTIDE SEQUENCE [LARGE SCALE GENOMIC DNA]</scope>
</reference>
<evidence type="ECO:0000256" key="1">
    <source>
        <dbReference type="ARBA" id="ARBA00001933"/>
    </source>
</evidence>
<comment type="caution">
    <text evidence="4">The sequence shown here is derived from an EMBL/GenBank/DDBJ whole genome shotgun (WGS) entry which is preliminary data.</text>
</comment>
<protein>
    <submittedName>
        <fullName evidence="4">Aminotransferase class III</fullName>
    </submittedName>
</protein>
<keyword evidence="2 3" id="KW-0663">Pyridoxal phosphate</keyword>
<evidence type="ECO:0000313" key="4">
    <source>
        <dbReference type="EMBL" id="OGC33797.1"/>
    </source>
</evidence>
<evidence type="ECO:0000256" key="3">
    <source>
        <dbReference type="RuleBase" id="RU003560"/>
    </source>
</evidence>
<evidence type="ECO:0000256" key="2">
    <source>
        <dbReference type="ARBA" id="ARBA00022898"/>
    </source>
</evidence>
<name>A0A1F4TMG9_UNCSA</name>
<keyword evidence="4" id="KW-0032">Aminotransferase</keyword>
<keyword evidence="4" id="KW-0808">Transferase</keyword>
<gene>
    <name evidence="4" type="ORF">A2462_01710</name>
</gene>
<dbReference type="GO" id="GO:0030170">
    <property type="term" value="F:pyridoxal phosphate binding"/>
    <property type="evidence" value="ECO:0007669"/>
    <property type="project" value="InterPro"/>
</dbReference>
<dbReference type="InterPro" id="IPR005814">
    <property type="entry name" value="Aminotrans_3"/>
</dbReference>
<accession>A0A1F4TMG9</accession>
<comment type="similarity">
    <text evidence="3">Belongs to the class-III pyridoxal-phosphate-dependent aminotransferase family.</text>
</comment>
<dbReference type="EMBL" id="MEUI01000027">
    <property type="protein sequence ID" value="OGC33797.1"/>
    <property type="molecule type" value="Genomic_DNA"/>
</dbReference>
<proteinExistence type="inferred from homology"/>
<dbReference type="SUPFAM" id="SSF53383">
    <property type="entry name" value="PLP-dependent transferases"/>
    <property type="match status" value="1"/>
</dbReference>
<sequence length="437" mass="48722">MGKGQKLYKKAKTLIPGGTQLLSKRPEMFLPDYWPAYYSKAKGIDIWDLDNKHYLDMSIMGVGACILGYADPDVDQAVHKAIDNGSMATLNCPEEVELAELLCQLHPWADMVRYARSGGEAMAIAVRIARTATGRNKVAICGYHGWHDWYISANLGNNYSLDGYLIPGLSTAGVPQQLRGSTLAFSYQDRKSFDAIIAEHKDDLAAIIMEPARGHEASPEFLKYVQKEAKRVGTVFVFDEITSGFRMCAGGIHLRYGVNPDIAVFAKAISNGYPLAVVIGKRSVMDEAQRSFISSTNWTERIGPTAAIATIKKYLQKRVDQHIIEVGNGMLGVWKVAAQEAGLKIHAHGLPTLGHFDFEGDNDLKLRTLFTQLMLERGYLAWCQFKVSYAHQEEHLKKYKDDCAEVFSILKKAQEQNRVEEMLKGTPSHQGFKRLVS</sequence>
<dbReference type="PANTHER" id="PTHR43713">
    <property type="entry name" value="GLUTAMATE-1-SEMIALDEHYDE 2,1-AMINOMUTASE"/>
    <property type="match status" value="1"/>
</dbReference>
<dbReference type="InterPro" id="IPR015424">
    <property type="entry name" value="PyrdxlP-dep_Trfase"/>
</dbReference>
<dbReference type="AlphaFoldDB" id="A0A1F4TMG9"/>
<dbReference type="InterPro" id="IPR015422">
    <property type="entry name" value="PyrdxlP-dep_Trfase_small"/>
</dbReference>
<dbReference type="Gene3D" id="3.90.1150.10">
    <property type="entry name" value="Aspartate Aminotransferase, domain 1"/>
    <property type="match status" value="1"/>
</dbReference>
<dbReference type="Proteomes" id="UP000177309">
    <property type="component" value="Unassembled WGS sequence"/>
</dbReference>
<organism evidence="4 5">
    <name type="scientific">candidate division WOR-1 bacterium RIFOXYC2_FULL_41_25</name>
    <dbReference type="NCBI Taxonomy" id="1802586"/>
    <lineage>
        <taxon>Bacteria</taxon>
        <taxon>Bacillati</taxon>
        <taxon>Saganbacteria</taxon>
    </lineage>
</organism>